<dbReference type="PANTHER" id="PTHR30239">
    <property type="entry name" value="ACETOLACTATE SYNTHASE SMALL SUBUNIT"/>
    <property type="match status" value="1"/>
</dbReference>
<organism evidence="10 11">
    <name type="scientific">Melittangium boletus DSM 14713</name>
    <dbReference type="NCBI Taxonomy" id="1294270"/>
    <lineage>
        <taxon>Bacteria</taxon>
        <taxon>Pseudomonadati</taxon>
        <taxon>Myxococcota</taxon>
        <taxon>Myxococcia</taxon>
        <taxon>Myxococcales</taxon>
        <taxon>Cystobacterineae</taxon>
        <taxon>Archangiaceae</taxon>
        <taxon>Melittangium</taxon>
    </lineage>
</organism>
<keyword evidence="6 8" id="KW-0100">Branched-chain amino acid biosynthesis</keyword>
<dbReference type="KEGG" id="mbd:MEBOL_004289"/>
<dbReference type="EMBL" id="CP022163">
    <property type="protein sequence ID" value="ATB30827.1"/>
    <property type="molecule type" value="Genomic_DNA"/>
</dbReference>
<dbReference type="InterPro" id="IPR039557">
    <property type="entry name" value="AHAS_ACT"/>
</dbReference>
<dbReference type="NCBIfam" id="TIGR00119">
    <property type="entry name" value="acolac_sm"/>
    <property type="match status" value="1"/>
</dbReference>
<dbReference type="GO" id="GO:0009097">
    <property type="term" value="P:isoleucine biosynthetic process"/>
    <property type="evidence" value="ECO:0007669"/>
    <property type="project" value="UniProtKB-UniRule"/>
</dbReference>
<evidence type="ECO:0000256" key="8">
    <source>
        <dbReference type="RuleBase" id="RU368092"/>
    </source>
</evidence>
<evidence type="ECO:0000256" key="6">
    <source>
        <dbReference type="ARBA" id="ARBA00023304"/>
    </source>
</evidence>
<comment type="catalytic activity">
    <reaction evidence="7 8">
        <text>2 pyruvate + H(+) = (2S)-2-acetolactate + CO2</text>
        <dbReference type="Rhea" id="RHEA:25249"/>
        <dbReference type="ChEBI" id="CHEBI:15361"/>
        <dbReference type="ChEBI" id="CHEBI:15378"/>
        <dbReference type="ChEBI" id="CHEBI:16526"/>
        <dbReference type="ChEBI" id="CHEBI:58476"/>
        <dbReference type="EC" id="2.2.1.6"/>
    </reaction>
</comment>
<dbReference type="GO" id="GO:0009099">
    <property type="term" value="P:L-valine biosynthetic process"/>
    <property type="evidence" value="ECO:0007669"/>
    <property type="project" value="UniProtKB-UniRule"/>
</dbReference>
<dbReference type="UniPathway" id="UPA00049">
    <property type="reaction ID" value="UER00059"/>
</dbReference>
<dbReference type="CDD" id="cd04878">
    <property type="entry name" value="ACT_AHAS"/>
    <property type="match status" value="1"/>
</dbReference>
<evidence type="ECO:0000256" key="5">
    <source>
        <dbReference type="ARBA" id="ARBA00022605"/>
    </source>
</evidence>
<dbReference type="GO" id="GO:1990610">
    <property type="term" value="F:acetolactate synthase regulator activity"/>
    <property type="evidence" value="ECO:0007669"/>
    <property type="project" value="UniProtKB-UniRule"/>
</dbReference>
<dbReference type="InterPro" id="IPR019455">
    <property type="entry name" value="Acetolactate_synth_ssu_C"/>
</dbReference>
<dbReference type="Pfam" id="PF22629">
    <property type="entry name" value="ACT_AHAS_ss"/>
    <property type="match status" value="1"/>
</dbReference>
<dbReference type="Gene3D" id="3.30.70.1150">
    <property type="entry name" value="ACT-like. Chain A, domain 2"/>
    <property type="match status" value="1"/>
</dbReference>
<evidence type="ECO:0000256" key="4">
    <source>
        <dbReference type="ARBA" id="ARBA00011744"/>
    </source>
</evidence>
<keyword evidence="5 8" id="KW-0028">Amino-acid biosynthesis</keyword>
<dbReference type="InterPro" id="IPR002912">
    <property type="entry name" value="ACT_dom"/>
</dbReference>
<dbReference type="GO" id="GO:0005829">
    <property type="term" value="C:cytosol"/>
    <property type="evidence" value="ECO:0007669"/>
    <property type="project" value="TreeGrafter"/>
</dbReference>
<dbReference type="AlphaFoldDB" id="A0A250II40"/>
<comment type="similarity">
    <text evidence="3 8">Belongs to the acetolactate synthase small subunit family.</text>
</comment>
<dbReference type="Pfam" id="PF10369">
    <property type="entry name" value="ALS_ss_C"/>
    <property type="match status" value="1"/>
</dbReference>
<dbReference type="PANTHER" id="PTHR30239:SF0">
    <property type="entry name" value="ACETOLACTATE SYNTHASE SMALL SUBUNIT 1, CHLOROPLASTIC"/>
    <property type="match status" value="1"/>
</dbReference>
<dbReference type="Proteomes" id="UP000217289">
    <property type="component" value="Chromosome"/>
</dbReference>
<comment type="pathway">
    <text evidence="2 8">Amino-acid biosynthesis; L-valine biosynthesis; L-valine from pyruvate: step 1/4.</text>
</comment>
<comment type="function">
    <text evidence="8">Catalyzes the conversion of 2 pyruvate molecules into acetolactate in the first common step of the biosynthetic pathway of the branched-amino acids such as leucine, isoleucine, and valine.</text>
</comment>
<keyword evidence="8" id="KW-0808">Transferase</keyword>
<dbReference type="GO" id="GO:0003984">
    <property type="term" value="F:acetolactate synthase activity"/>
    <property type="evidence" value="ECO:0007669"/>
    <property type="project" value="UniProtKB-UniRule"/>
</dbReference>
<dbReference type="EC" id="2.2.1.6" evidence="8"/>
<dbReference type="SUPFAM" id="SSF55021">
    <property type="entry name" value="ACT-like"/>
    <property type="match status" value="2"/>
</dbReference>
<evidence type="ECO:0000256" key="7">
    <source>
        <dbReference type="ARBA" id="ARBA00048670"/>
    </source>
</evidence>
<evidence type="ECO:0000256" key="1">
    <source>
        <dbReference type="ARBA" id="ARBA00004974"/>
    </source>
</evidence>
<feature type="domain" description="ACT" evidence="9">
    <location>
        <begin position="8"/>
        <end position="82"/>
    </location>
</feature>
<dbReference type="InterPro" id="IPR004789">
    <property type="entry name" value="Acetalactate_synth_ssu"/>
</dbReference>
<name>A0A250II40_9BACT</name>
<dbReference type="InterPro" id="IPR054480">
    <property type="entry name" value="AHAS_small-like_ACT"/>
</dbReference>
<dbReference type="InterPro" id="IPR027271">
    <property type="entry name" value="Acetolactate_synth/TF_NikR_C"/>
</dbReference>
<comment type="subunit">
    <text evidence="4 8">Dimer of large and small chains.</text>
</comment>
<evidence type="ECO:0000256" key="2">
    <source>
        <dbReference type="ARBA" id="ARBA00005025"/>
    </source>
</evidence>
<evidence type="ECO:0000256" key="3">
    <source>
        <dbReference type="ARBA" id="ARBA00006341"/>
    </source>
</evidence>
<evidence type="ECO:0000313" key="10">
    <source>
        <dbReference type="EMBL" id="ATB30827.1"/>
    </source>
</evidence>
<dbReference type="OrthoDB" id="9787365at2"/>
<comment type="pathway">
    <text evidence="1 8">Amino-acid biosynthesis; L-isoleucine biosynthesis; L-isoleucine from 2-oxobutanoate: step 1/4.</text>
</comment>
<gene>
    <name evidence="10" type="ORF">MEBOL_004289</name>
</gene>
<dbReference type="FunFam" id="3.30.70.1150:FF:000001">
    <property type="entry name" value="Acetolactate synthase small subunit"/>
    <property type="match status" value="1"/>
</dbReference>
<dbReference type="NCBIfam" id="NF008864">
    <property type="entry name" value="PRK11895.1"/>
    <property type="match status" value="1"/>
</dbReference>
<keyword evidence="11" id="KW-1185">Reference proteome</keyword>
<accession>A0A250II40</accession>
<dbReference type="InterPro" id="IPR045865">
    <property type="entry name" value="ACT-like_dom_sf"/>
</dbReference>
<dbReference type="Gene3D" id="3.30.70.260">
    <property type="match status" value="1"/>
</dbReference>
<proteinExistence type="inferred from homology"/>
<dbReference type="PROSITE" id="PS51671">
    <property type="entry name" value="ACT"/>
    <property type="match status" value="1"/>
</dbReference>
<sequence length="182" mass="20174">MSPIQQRTFIAHVEDRPGVLNRVISLFRRRAYNIDSLNVARTERSAISRITLVVQADEREARLLEANLYKLINVLYVEHVTAQGQVARELALIKVRANEESRSKVLQLCEVFRARAIDVTPTSVMLELTGTPDKIDGLIEVLRPQGIIELVRTGAVAMARGAESALADLLDTPPGEPPERAA</sequence>
<reference evidence="10 11" key="1">
    <citation type="submission" date="2017-06" db="EMBL/GenBank/DDBJ databases">
        <authorList>
            <person name="Kim H.J."/>
            <person name="Triplett B.A."/>
        </authorList>
    </citation>
    <scope>NUCLEOTIDE SEQUENCE [LARGE SCALE GENOMIC DNA]</scope>
    <source>
        <strain evidence="10 11">DSM 14713</strain>
    </source>
</reference>
<evidence type="ECO:0000259" key="9">
    <source>
        <dbReference type="PROSITE" id="PS51671"/>
    </source>
</evidence>
<protein>
    <recommendedName>
        <fullName evidence="8">Acetolactate synthase small subunit</fullName>
        <shortName evidence="8">AHAS</shortName>
        <shortName evidence="8">ALS</shortName>
        <ecNumber evidence="8">2.2.1.6</ecNumber>
    </recommendedName>
    <alternativeName>
        <fullName evidence="8">Acetohydroxy-acid synthase small subunit</fullName>
    </alternativeName>
</protein>
<dbReference type="RefSeq" id="WP_095979237.1">
    <property type="nucleotide sequence ID" value="NZ_CP022163.1"/>
</dbReference>
<evidence type="ECO:0000313" key="11">
    <source>
        <dbReference type="Proteomes" id="UP000217289"/>
    </source>
</evidence>
<dbReference type="UniPathway" id="UPA00047">
    <property type="reaction ID" value="UER00055"/>
</dbReference>